<feature type="domain" description="Peptidase S1" evidence="2">
    <location>
        <begin position="25"/>
        <end position="267"/>
    </location>
</feature>
<dbReference type="InterPro" id="IPR033116">
    <property type="entry name" value="TRYPSIN_SER"/>
</dbReference>
<dbReference type="SUPFAM" id="SSF50494">
    <property type="entry name" value="Trypsin-like serine proteases"/>
    <property type="match status" value="1"/>
</dbReference>
<dbReference type="Pfam" id="PF00089">
    <property type="entry name" value="Trypsin"/>
    <property type="match status" value="1"/>
</dbReference>
<evidence type="ECO:0000313" key="3">
    <source>
        <dbReference type="EMBL" id="CAB4600267.1"/>
    </source>
</evidence>
<dbReference type="PANTHER" id="PTHR24260">
    <property type="match status" value="1"/>
</dbReference>
<dbReference type="InterPro" id="IPR001254">
    <property type="entry name" value="Trypsin_dom"/>
</dbReference>
<name>A0A6J6GGB1_9ZZZZ</name>
<accession>A0A6J6GGB1</accession>
<dbReference type="EMBL" id="CAEZUI010000101">
    <property type="protein sequence ID" value="CAB4600267.1"/>
    <property type="molecule type" value="Genomic_DNA"/>
</dbReference>
<dbReference type="PRINTS" id="PR00722">
    <property type="entry name" value="CHYMOTRYPSIN"/>
</dbReference>
<dbReference type="AlphaFoldDB" id="A0A6J6GGB1"/>
<dbReference type="PROSITE" id="PS00135">
    <property type="entry name" value="TRYPSIN_SER"/>
    <property type="match status" value="1"/>
</dbReference>
<proteinExistence type="predicted"/>
<evidence type="ECO:0000256" key="1">
    <source>
        <dbReference type="ARBA" id="ARBA00023157"/>
    </source>
</evidence>
<dbReference type="GO" id="GO:0004252">
    <property type="term" value="F:serine-type endopeptidase activity"/>
    <property type="evidence" value="ECO:0007669"/>
    <property type="project" value="InterPro"/>
</dbReference>
<evidence type="ECO:0000259" key="2">
    <source>
        <dbReference type="PROSITE" id="PS50240"/>
    </source>
</evidence>
<keyword evidence="1" id="KW-1015">Disulfide bond</keyword>
<dbReference type="SMART" id="SM00020">
    <property type="entry name" value="Tryp_SPc"/>
    <property type="match status" value="1"/>
</dbReference>
<gene>
    <name evidence="3" type="ORF">UFOPK1807_00780</name>
</gene>
<dbReference type="Gene3D" id="2.40.10.10">
    <property type="entry name" value="Trypsin-like serine proteases"/>
    <property type="match status" value="1"/>
</dbReference>
<dbReference type="InterPro" id="IPR043504">
    <property type="entry name" value="Peptidase_S1_PA_chymotrypsin"/>
</dbReference>
<sequence>MRRIAASIILGLVLAIFPAAPGQAVYGGTEVKGSPLVLTLLTSKFARTSFCSMSLLTERIVVTAAHCVIQDQGVAPNLRWDISDIYVSQPGADVTKDDVETRVRVLKVVTRDDFINTWKPEVNDRRTQVNDIAFLFLEKPLVKGYTIEIATDDEINRAIANADMVTHYGYGLQTTSSQSHSPWTTQLQLVDRTDTHLEKNKVLYTREGPTAMCPGDSGGPFYINVNGVQKIAGVLVAASGCRGLPPYNGGTLGTRIAPYMSMAQIKWSEFIKIEDEARQREKDIAAEVESLREHAISKGWYTTPGGCHQKGINAELQGKQSDGKWVVVAPAMGWISSASTCPSTHTVQPWTISQMADGTMLRWRYWSSGWDILGEEFRWNNLLDDPDSILLSQRPTTTKAPVLPSKKVTIMCKKGSLTKKVTGVKPLCPKGWIKK</sequence>
<dbReference type="PANTHER" id="PTHR24260:SF136">
    <property type="entry name" value="GH08193P-RELATED"/>
    <property type="match status" value="1"/>
</dbReference>
<dbReference type="PROSITE" id="PS50240">
    <property type="entry name" value="TRYPSIN_DOM"/>
    <property type="match status" value="1"/>
</dbReference>
<dbReference type="InterPro" id="IPR018114">
    <property type="entry name" value="TRYPSIN_HIS"/>
</dbReference>
<protein>
    <submittedName>
        <fullName evidence="3">Unannotated protein</fullName>
    </submittedName>
</protein>
<dbReference type="PROSITE" id="PS00134">
    <property type="entry name" value="TRYPSIN_HIS"/>
    <property type="match status" value="1"/>
</dbReference>
<organism evidence="3">
    <name type="scientific">freshwater metagenome</name>
    <dbReference type="NCBI Taxonomy" id="449393"/>
    <lineage>
        <taxon>unclassified sequences</taxon>
        <taxon>metagenomes</taxon>
        <taxon>ecological metagenomes</taxon>
    </lineage>
</organism>
<dbReference type="GO" id="GO:0006508">
    <property type="term" value="P:proteolysis"/>
    <property type="evidence" value="ECO:0007669"/>
    <property type="project" value="InterPro"/>
</dbReference>
<dbReference type="InterPro" id="IPR051333">
    <property type="entry name" value="CLIP_Serine_Protease"/>
</dbReference>
<dbReference type="InterPro" id="IPR009003">
    <property type="entry name" value="Peptidase_S1_PA"/>
</dbReference>
<dbReference type="InterPro" id="IPR001314">
    <property type="entry name" value="Peptidase_S1A"/>
</dbReference>
<reference evidence="3" key="1">
    <citation type="submission" date="2020-05" db="EMBL/GenBank/DDBJ databases">
        <authorList>
            <person name="Chiriac C."/>
            <person name="Salcher M."/>
            <person name="Ghai R."/>
            <person name="Kavagutti S V."/>
        </authorList>
    </citation>
    <scope>NUCLEOTIDE SEQUENCE</scope>
</reference>